<dbReference type="AlphaFoldDB" id="A0A831PQT1"/>
<feature type="domain" description="D-serine dehydratase-like" evidence="1">
    <location>
        <begin position="11"/>
        <end position="59"/>
    </location>
</feature>
<gene>
    <name evidence="2" type="ORF">ENN90_10345</name>
</gene>
<accession>A0A831PQT1</accession>
<dbReference type="Proteomes" id="UP000886047">
    <property type="component" value="Unassembled WGS sequence"/>
</dbReference>
<reference evidence="2" key="1">
    <citation type="journal article" date="2020" name="mSystems">
        <title>Genome- and Community-Level Interaction Insights into Carbon Utilization and Element Cycling Functions of Hydrothermarchaeota in Hydrothermal Sediment.</title>
        <authorList>
            <person name="Zhou Z."/>
            <person name="Liu Y."/>
            <person name="Xu W."/>
            <person name="Pan J."/>
            <person name="Luo Z.H."/>
            <person name="Li M."/>
        </authorList>
    </citation>
    <scope>NUCLEOTIDE SEQUENCE [LARGE SCALE GENOMIC DNA]</scope>
    <source>
        <strain evidence="2">SpSt-1217</strain>
    </source>
</reference>
<dbReference type="InterPro" id="IPR042208">
    <property type="entry name" value="D-ser_dehydrat-like_sf"/>
</dbReference>
<dbReference type="InterPro" id="IPR026956">
    <property type="entry name" value="D-ser_dehydrat-like_dom"/>
</dbReference>
<feature type="non-terminal residue" evidence="2">
    <location>
        <position position="1"/>
    </location>
</feature>
<evidence type="ECO:0000259" key="1">
    <source>
        <dbReference type="Pfam" id="PF14031"/>
    </source>
</evidence>
<dbReference type="Pfam" id="PF14031">
    <property type="entry name" value="D-ser_dehydrat"/>
    <property type="match status" value="1"/>
</dbReference>
<dbReference type="Gene3D" id="2.40.37.20">
    <property type="entry name" value="D-serine dehydratase-like domain"/>
    <property type="match status" value="1"/>
</dbReference>
<dbReference type="EMBL" id="DSDK01000564">
    <property type="protein sequence ID" value="HDR51998.1"/>
    <property type="molecule type" value="Genomic_DNA"/>
</dbReference>
<comment type="caution">
    <text evidence="2">The sequence shown here is derived from an EMBL/GenBank/DDBJ whole genome shotgun (WGS) entry which is preliminary data.</text>
</comment>
<proteinExistence type="predicted"/>
<sequence length="70" mass="7988">KNGEKKLLSERNYVSRLSQEHGIIKVSQKNFSHFKIGDLVEIVPIHSCLTANLSRKYLTTEGEEITMINT</sequence>
<organism evidence="2">
    <name type="scientific">Mariniphaga anaerophila</name>
    <dbReference type="NCBI Taxonomy" id="1484053"/>
    <lineage>
        <taxon>Bacteria</taxon>
        <taxon>Pseudomonadati</taxon>
        <taxon>Bacteroidota</taxon>
        <taxon>Bacteroidia</taxon>
        <taxon>Marinilabiliales</taxon>
        <taxon>Prolixibacteraceae</taxon>
        <taxon>Mariniphaga</taxon>
    </lineage>
</organism>
<name>A0A831PQT1_9BACT</name>
<protein>
    <recommendedName>
        <fullName evidence="1">D-serine dehydratase-like domain-containing protein</fullName>
    </recommendedName>
</protein>
<evidence type="ECO:0000313" key="2">
    <source>
        <dbReference type="EMBL" id="HDR51998.1"/>
    </source>
</evidence>